<gene>
    <name evidence="3" type="ORF">DFR74_111201</name>
</gene>
<dbReference type="OrthoDB" id="4968093at2"/>
<evidence type="ECO:0000313" key="4">
    <source>
        <dbReference type="Proteomes" id="UP000252586"/>
    </source>
</evidence>
<feature type="domain" description="Acyl-CoA thioesterase-like N-terminal HotDog" evidence="1">
    <location>
        <begin position="21"/>
        <end position="102"/>
    </location>
</feature>
<sequence>MEMAFFERTERGFEPLPLAASAWSPDMVNGPSICGLLAWALEIEYGAPGFVPARLTVDLFRPTLRKPVEVVTTPVRAGRRIVVADAELIQGGEAVARATVVFLKRSEQPPGNLWTRAEQPAPPPSDVLAGAGTHLWGSDAGWSESLAEHQNDTRKRAWQRPPAPVLGEPPSPFVAAAELGESASLMTNWGSAGIGFINADLTLALSRPPRGPELGIEGDSHLSADGVAVGSATLFDHDGPFGTCVVTALANAARQVDFTSEEQLRDHALRRAEAARNSR</sequence>
<keyword evidence="4" id="KW-1185">Reference proteome</keyword>
<dbReference type="InterPro" id="IPR049449">
    <property type="entry name" value="TesB_ACOT8-like_N"/>
</dbReference>
<feature type="domain" description="Acyl-CoA thioesterase-like C-terminal" evidence="2">
    <location>
        <begin position="141"/>
        <end position="245"/>
    </location>
</feature>
<dbReference type="STRING" id="1210090.GCA_001613185_01462"/>
<comment type="caution">
    <text evidence="3">The sequence shown here is derived from an EMBL/GenBank/DDBJ whole genome shotgun (WGS) entry which is preliminary data.</text>
</comment>
<dbReference type="Pfam" id="PF20789">
    <property type="entry name" value="4HBT_3C"/>
    <property type="match status" value="1"/>
</dbReference>
<dbReference type="EMBL" id="QNRE01000011">
    <property type="protein sequence ID" value="RBO87495.1"/>
    <property type="molecule type" value="Genomic_DNA"/>
</dbReference>
<name>A0A366DC28_9NOCA</name>
<accession>A0A366DC28</accession>
<evidence type="ECO:0000259" key="1">
    <source>
        <dbReference type="Pfam" id="PF13622"/>
    </source>
</evidence>
<evidence type="ECO:0000259" key="2">
    <source>
        <dbReference type="Pfam" id="PF20789"/>
    </source>
</evidence>
<dbReference type="InterPro" id="IPR042171">
    <property type="entry name" value="Acyl-CoA_hotdog"/>
</dbReference>
<dbReference type="SUPFAM" id="SSF54637">
    <property type="entry name" value="Thioesterase/thiol ester dehydrase-isomerase"/>
    <property type="match status" value="1"/>
</dbReference>
<dbReference type="InterPro" id="IPR029069">
    <property type="entry name" value="HotDog_dom_sf"/>
</dbReference>
<dbReference type="Gene3D" id="2.40.160.210">
    <property type="entry name" value="Acyl-CoA thioesterase, double hotdog domain"/>
    <property type="match status" value="1"/>
</dbReference>
<evidence type="ECO:0000313" key="3">
    <source>
        <dbReference type="EMBL" id="RBO87495.1"/>
    </source>
</evidence>
<dbReference type="Pfam" id="PF13622">
    <property type="entry name" value="4HBT_3"/>
    <property type="match status" value="1"/>
</dbReference>
<dbReference type="InterPro" id="IPR049450">
    <property type="entry name" value="ACOT8-like_C"/>
</dbReference>
<dbReference type="RefSeq" id="WP_067505299.1">
    <property type="nucleotide sequence ID" value="NZ_CP107943.1"/>
</dbReference>
<proteinExistence type="predicted"/>
<organism evidence="3 4">
    <name type="scientific">Nocardia puris</name>
    <dbReference type="NCBI Taxonomy" id="208602"/>
    <lineage>
        <taxon>Bacteria</taxon>
        <taxon>Bacillati</taxon>
        <taxon>Actinomycetota</taxon>
        <taxon>Actinomycetes</taxon>
        <taxon>Mycobacteriales</taxon>
        <taxon>Nocardiaceae</taxon>
        <taxon>Nocardia</taxon>
    </lineage>
</organism>
<protein>
    <submittedName>
        <fullName evidence="3">Thioesterase superfamily protein</fullName>
    </submittedName>
</protein>
<reference evidence="3 4" key="1">
    <citation type="submission" date="2018-06" db="EMBL/GenBank/DDBJ databases">
        <title>Genomic Encyclopedia of Type Strains, Phase IV (KMG-IV): sequencing the most valuable type-strain genomes for metagenomic binning, comparative biology and taxonomic classification.</title>
        <authorList>
            <person name="Goeker M."/>
        </authorList>
    </citation>
    <scope>NUCLEOTIDE SEQUENCE [LARGE SCALE GENOMIC DNA]</scope>
    <source>
        <strain evidence="3 4">DSM 44599</strain>
    </source>
</reference>
<dbReference type="AlphaFoldDB" id="A0A366DC28"/>
<dbReference type="Proteomes" id="UP000252586">
    <property type="component" value="Unassembled WGS sequence"/>
</dbReference>